<dbReference type="PATRIC" id="fig|1247726.3.peg.3736"/>
<keyword evidence="2" id="KW-1185">Reference proteome</keyword>
<dbReference type="AlphaFoldDB" id="W0PKB7"/>
<evidence type="ECO:0000313" key="1">
    <source>
        <dbReference type="EMBL" id="AHG65438.1"/>
    </source>
</evidence>
<name>W0PKB7_ADVMD</name>
<dbReference type="EMBL" id="CP003915">
    <property type="protein sequence ID" value="AHG65438.1"/>
    <property type="molecule type" value="Genomic_DNA"/>
</dbReference>
<dbReference type="Proteomes" id="UP000019095">
    <property type="component" value="Chromosome"/>
</dbReference>
<dbReference type="HOGENOM" id="CLU_1607377_0_0_4"/>
<evidence type="ECO:0000313" key="2">
    <source>
        <dbReference type="Proteomes" id="UP000019095"/>
    </source>
</evidence>
<dbReference type="RefSeq" id="WP_025374120.1">
    <property type="nucleotide sequence ID" value="NZ_CP003915.1"/>
</dbReference>
<organism evidence="1 2">
    <name type="scientific">Advenella mimigardefordensis (strain DSM 17166 / LMG 22922 / DPN7)</name>
    <dbReference type="NCBI Taxonomy" id="1247726"/>
    <lineage>
        <taxon>Bacteria</taxon>
        <taxon>Pseudomonadati</taxon>
        <taxon>Pseudomonadota</taxon>
        <taxon>Betaproteobacteria</taxon>
        <taxon>Burkholderiales</taxon>
        <taxon>Alcaligenaceae</taxon>
    </lineage>
</organism>
<sequence length="165" mass="18209">MARYLGVYTDRFVGTATYTLTKNETKSVKNSSTNIFKSSFDLTSSAYINVNGSLLLEVSALGYDLHFHKQTDDATFNATLMGLNLNLFGAFGLSTSNTHALGRVVTSHGYLLWSNVAVFKVLWSKVTQTSGGRLKRNTKDEVEFAAVRYLRTKQAIEMSGRANTS</sequence>
<dbReference type="KEGG" id="amim:MIM_c33770"/>
<accession>W0PKB7</accession>
<protein>
    <submittedName>
        <fullName evidence="1">Uncharacterized protein</fullName>
    </submittedName>
</protein>
<proteinExistence type="predicted"/>
<reference evidence="1 2" key="1">
    <citation type="journal article" date="2014" name="Microbiology">
        <title>Unravelling the complete genome sequence of Advenella mimigardefordensis strain DPN7T and novel insights in the catabolism of the xenobiotic polythioester precursor 3,3'-dithiodipropionate.</title>
        <authorList>
            <person name="Wubbeler J.H."/>
            <person name="Hiessl S."/>
            <person name="Schuldes J."/>
            <person name="Thurmer A."/>
            <person name="Daniel R."/>
            <person name="Steinbuchel A."/>
        </authorList>
    </citation>
    <scope>NUCLEOTIDE SEQUENCE [LARGE SCALE GENOMIC DNA]</scope>
    <source>
        <strain evidence="2">DSM 17166 / LMG 22922 / DPN7</strain>
    </source>
</reference>
<gene>
    <name evidence="1" type="ORF">MIM_c33770</name>
</gene>